<dbReference type="Proteomes" id="UP000038045">
    <property type="component" value="Unplaced"/>
</dbReference>
<accession>A0A0N4ZJ36</accession>
<organism evidence="1 2">
    <name type="scientific">Parastrongyloides trichosuri</name>
    <name type="common">Possum-specific nematode worm</name>
    <dbReference type="NCBI Taxonomy" id="131310"/>
    <lineage>
        <taxon>Eukaryota</taxon>
        <taxon>Metazoa</taxon>
        <taxon>Ecdysozoa</taxon>
        <taxon>Nematoda</taxon>
        <taxon>Chromadorea</taxon>
        <taxon>Rhabditida</taxon>
        <taxon>Tylenchina</taxon>
        <taxon>Panagrolaimomorpha</taxon>
        <taxon>Strongyloidoidea</taxon>
        <taxon>Strongyloididae</taxon>
        <taxon>Parastrongyloides</taxon>
    </lineage>
</organism>
<evidence type="ECO:0000313" key="2">
    <source>
        <dbReference type="WBParaSite" id="PTRK_0000794800.1"/>
    </source>
</evidence>
<proteinExistence type="predicted"/>
<evidence type="ECO:0000313" key="1">
    <source>
        <dbReference type="Proteomes" id="UP000038045"/>
    </source>
</evidence>
<reference evidence="2" key="1">
    <citation type="submission" date="2017-02" db="UniProtKB">
        <authorList>
            <consortium name="WormBaseParasite"/>
        </authorList>
    </citation>
    <scope>IDENTIFICATION</scope>
</reference>
<name>A0A0N4ZJ36_PARTI</name>
<dbReference type="AlphaFoldDB" id="A0A0N4ZJ36"/>
<protein>
    <submittedName>
        <fullName evidence="2">Packaging ATPase</fullName>
    </submittedName>
</protein>
<sequence>MLRSPSVSDGSGNNIEYGISLPKDLKTRCIGSNFRRLYGGQKSVIQIMDDDFSTDLIIHGRRKSGRTIGWILGLAKWMHGNKADDELKALIIIKTINDRKTIANILKYYLQGTDHSIYVSEDEKPVGNIFYTLRGKSIWFINELDLKKLSKDCEHELPNNLTKIKFIIIDSYETFQGLQYDLVSVNTYLENYLTLMRRRNYKYILILVCRLLVKYCHEYAYDYMKSNYKPIEVTPLTDTITYSLRRCEFFTQPFNGFPSF</sequence>
<dbReference type="WBParaSite" id="PTRK_0000794800.1">
    <property type="protein sequence ID" value="PTRK_0000794800.1"/>
    <property type="gene ID" value="PTRK_0000794800"/>
</dbReference>
<keyword evidence="1" id="KW-1185">Reference proteome</keyword>